<evidence type="ECO:0000313" key="2">
    <source>
        <dbReference type="Proteomes" id="UP000269573"/>
    </source>
</evidence>
<proteinExistence type="predicted"/>
<dbReference type="InterPro" id="IPR018755">
    <property type="entry name" value="Phage_Mu_Gp48"/>
</dbReference>
<keyword evidence="2" id="KW-1185">Reference proteome</keyword>
<organism evidence="1 2">
    <name type="scientific">Brevibacillus nitrificans</name>
    <dbReference type="NCBI Taxonomy" id="651560"/>
    <lineage>
        <taxon>Bacteria</taxon>
        <taxon>Bacillati</taxon>
        <taxon>Bacillota</taxon>
        <taxon>Bacilli</taxon>
        <taxon>Bacillales</taxon>
        <taxon>Paenibacillaceae</taxon>
        <taxon>Brevibacillus</taxon>
    </lineage>
</organism>
<comment type="caution">
    <text evidence="1">The sequence shown here is derived from an EMBL/GenBank/DDBJ whole genome shotgun (WGS) entry which is preliminary data.</text>
</comment>
<dbReference type="RefSeq" id="WP_122925787.1">
    <property type="nucleotide sequence ID" value="NZ_RHHU01000016.1"/>
</dbReference>
<accession>A0A3M8D0J3</accession>
<dbReference type="Proteomes" id="UP000269573">
    <property type="component" value="Unassembled WGS sequence"/>
</dbReference>
<dbReference type="Pfam" id="PF10076">
    <property type="entry name" value="Phage_Mu_Gp48"/>
    <property type="match status" value="1"/>
</dbReference>
<gene>
    <name evidence="1" type="ORF">EDM59_23185</name>
</gene>
<evidence type="ECO:0000313" key="1">
    <source>
        <dbReference type="EMBL" id="RNB81091.1"/>
    </source>
</evidence>
<sequence>MIPERYQKLLPPQWYENKVAEYHFEGTKTAIDSHAEKRQNMEQQFFPLSATWGLDVWDWIYFGKKQLLSIEERRKNIQQKHWAYLGFTPSVLRAIGLSSSSFKNVRMVEDFSQKVIRYVYQIEDSFDTKNAVQAVERVRPIHCSGVSFEPVASENIELRDTMIVGIKEYHEVSEFRVGMTPIKRSEVVLA</sequence>
<reference evidence="1 2" key="1">
    <citation type="submission" date="2018-10" db="EMBL/GenBank/DDBJ databases">
        <title>Phylogenomics of Brevibacillus.</title>
        <authorList>
            <person name="Dunlap C."/>
        </authorList>
    </citation>
    <scope>NUCLEOTIDE SEQUENCE [LARGE SCALE GENOMIC DNA]</scope>
    <source>
        <strain evidence="1 2">JCM 15774</strain>
    </source>
</reference>
<name>A0A3M8D0J3_9BACL</name>
<dbReference type="EMBL" id="RHHU01000016">
    <property type="protein sequence ID" value="RNB81091.1"/>
    <property type="molecule type" value="Genomic_DNA"/>
</dbReference>
<protein>
    <submittedName>
        <fullName evidence="1">DUF2313 domain-containing protein</fullName>
    </submittedName>
</protein>
<dbReference type="AlphaFoldDB" id="A0A3M8D0J3"/>